<evidence type="ECO:0000313" key="1">
    <source>
        <dbReference type="EMBL" id="SNT24949.1"/>
    </source>
</evidence>
<gene>
    <name evidence="1" type="ORF">SAMN05421640_2946</name>
</gene>
<dbReference type="EMBL" id="FZPD01000005">
    <property type="protein sequence ID" value="SNT24949.1"/>
    <property type="molecule type" value="Genomic_DNA"/>
</dbReference>
<sequence length="346" mass="38772">MRRNYIVIAFLLIGSFSFGQEGQFSQYFASSSILNPAFTGTIPNLSFNTNYKRGGDKSQESFLELMQVTFTYPFKKTTSKDFQTGGAGITFFQEKRGFQGIYNSKKVLLTGAYAMRLSRLKNESIIFGLQGGIVEHRIDGSSLTWGSQWNKYIGHDNALTGEEVGSNPIVYPTFNFGVIYTIYDNENRYVRDRSLIVGLSADNLNRPKVSFDGFEGARKSLLLKGFVSSKLPLTARWYMHPSAYVLYSQGNTQINGGLYVSTFINSAKSKTAVQLQLGSWYRLEDSIIVLAGFEIENLKIGFSFDLNTQSFDINQELGGNLPTYEVSLTYNLDLTSPLRNISSPIF</sequence>
<dbReference type="InterPro" id="IPR019861">
    <property type="entry name" value="PorP/SprF_Bacteroidetes"/>
</dbReference>
<dbReference type="OrthoDB" id="1186563at2"/>
<dbReference type="Proteomes" id="UP000198393">
    <property type="component" value="Unassembled WGS sequence"/>
</dbReference>
<accession>A0A239L5I7</accession>
<organism evidence="1 2">
    <name type="scientific">Ekhidna lutea</name>
    <dbReference type="NCBI Taxonomy" id="447679"/>
    <lineage>
        <taxon>Bacteria</taxon>
        <taxon>Pseudomonadati</taxon>
        <taxon>Bacteroidota</taxon>
        <taxon>Cytophagia</taxon>
        <taxon>Cytophagales</taxon>
        <taxon>Reichenbachiellaceae</taxon>
        <taxon>Ekhidna</taxon>
    </lineage>
</organism>
<evidence type="ECO:0000313" key="2">
    <source>
        <dbReference type="Proteomes" id="UP000198393"/>
    </source>
</evidence>
<name>A0A239L5I7_EKHLU</name>
<protein>
    <submittedName>
        <fullName evidence="1">Type IX secretion system membrane protein, PorP/SprF family</fullName>
    </submittedName>
</protein>
<dbReference type="Pfam" id="PF11751">
    <property type="entry name" value="PorP_SprF"/>
    <property type="match status" value="1"/>
</dbReference>
<dbReference type="AlphaFoldDB" id="A0A239L5I7"/>
<reference evidence="1 2" key="1">
    <citation type="submission" date="2017-06" db="EMBL/GenBank/DDBJ databases">
        <authorList>
            <person name="Kim H.J."/>
            <person name="Triplett B.A."/>
        </authorList>
    </citation>
    <scope>NUCLEOTIDE SEQUENCE [LARGE SCALE GENOMIC DNA]</scope>
    <source>
        <strain evidence="1 2">DSM 19307</strain>
    </source>
</reference>
<dbReference type="NCBIfam" id="TIGR03519">
    <property type="entry name" value="T9SS_PorP_fam"/>
    <property type="match status" value="1"/>
</dbReference>
<keyword evidence="2" id="KW-1185">Reference proteome</keyword>
<dbReference type="RefSeq" id="WP_089357642.1">
    <property type="nucleotide sequence ID" value="NZ_FZPD01000005.1"/>
</dbReference>
<proteinExistence type="predicted"/>